<protein>
    <submittedName>
        <fullName evidence="2">Uncharacterized protein</fullName>
    </submittedName>
</protein>
<accession>A0A1J4TU57</accession>
<dbReference type="Proteomes" id="UP000183120">
    <property type="component" value="Unassembled WGS sequence"/>
</dbReference>
<dbReference type="STRING" id="1805209.AUJ73_01000"/>
<organism evidence="2 3">
    <name type="scientific">Candidatus Gottesmanbacteria bacterium CG1_02_37_22</name>
    <dbReference type="NCBI Taxonomy" id="1805209"/>
    <lineage>
        <taxon>Bacteria</taxon>
        <taxon>Candidatus Gottesmaniibacteriota</taxon>
    </lineage>
</organism>
<gene>
    <name evidence="2" type="ORF">AUJ73_01000</name>
</gene>
<reference evidence="2 3" key="1">
    <citation type="journal article" date="2016" name="Environ. Microbiol.">
        <title>Genomic resolution of a cold subsurface aquifer community provides metabolic insights for novel microbes adapted to high CO concentrations.</title>
        <authorList>
            <person name="Probst A.J."/>
            <person name="Castelle C.J."/>
            <person name="Singh A."/>
            <person name="Brown C.T."/>
            <person name="Anantharaman K."/>
            <person name="Sharon I."/>
            <person name="Hug L.A."/>
            <person name="Burstein D."/>
            <person name="Emerson J.B."/>
            <person name="Thomas B.C."/>
            <person name="Banfield J.F."/>
        </authorList>
    </citation>
    <scope>NUCLEOTIDE SEQUENCE [LARGE SCALE GENOMIC DNA]</scope>
    <source>
        <strain evidence="2">CG1_02_37_22</strain>
    </source>
</reference>
<comment type="caution">
    <text evidence="2">The sequence shown here is derived from an EMBL/GenBank/DDBJ whole genome shotgun (WGS) entry which is preliminary data.</text>
</comment>
<sequence>MIGNTAGTVSQDGLCGYSSSLSRISFGRHLREGKEMAIKSQASDLATLKSEHIDIDPIGIYRLKVARKQYRDKITGEFKEEQTLISPDFNNEPIQVWTAAGEYGFGERKEWERIDKRARNLASTDGAISMFWVSPGKDNREEASHPPHRAYLWKKDGDMVTAYSYQLYGTRETLTNMMRRLGGGKDTDSRVEDQTLIIKGKSDFGNKHVYHAYRSSLSIQEKGLYEEFVRRFEKDVQVPDRERQQKIEAYKDTYESRLKEAYTSDIAVAFQSIVHGFLFLSNKDTQDVKEDEKRKNKGDANTESEITMILSAKPKTGALFQKENIQAEDRKPENTEERTGSRRITELFGSREQLLNRLFAVMSVVGRTASDKNGVNKAFTNILYGEDTMMEKPGKSTDKKVDNLPESNGQIRVEVSHRSYSNLTAASEDINISPAIECRVFPKQIFDFPDPYMRVFESTEREVRKGLLSYFSDVIPNNATGIIDRSVIDLLGNNFTEPEVMYTEDMVTAFAPGLEILFRILTEEETDDRISLDHDKKDDIEDEVDEKPLSDAIIILGQKVLVVFISHLNHENEISIEDKRYEAVVRIIALISLINKKDVTKAKRCFFSALLYREVKEAASRVLIEVDSFDDKLVDVESLGSTFRSYERLLNEFELVLLDDKTYSSRIQHPESGIIPDPCSLIFILACILGGVYLALKGEIISQLGFSTNAIFPHTDIGNISGNIGSINPDRYSISYPYPSTRRPRLVKTGMSGTLGLSVRGFRQYLKGTPSCRMESLRSIEYLSRIGFSKKMNNFDPTQKQSQKKKQLIFPLFKVIYQYRPLVIEDYI</sequence>
<evidence type="ECO:0000256" key="1">
    <source>
        <dbReference type="SAM" id="MobiDB-lite"/>
    </source>
</evidence>
<proteinExistence type="predicted"/>
<feature type="region of interest" description="Disordered" evidence="1">
    <location>
        <begin position="322"/>
        <end position="342"/>
    </location>
</feature>
<dbReference type="AlphaFoldDB" id="A0A1J4TU57"/>
<evidence type="ECO:0000313" key="2">
    <source>
        <dbReference type="EMBL" id="OIO15192.1"/>
    </source>
</evidence>
<name>A0A1J4TU57_9BACT</name>
<feature type="compositionally biased region" description="Basic and acidic residues" evidence="1">
    <location>
        <begin position="325"/>
        <end position="342"/>
    </location>
</feature>
<evidence type="ECO:0000313" key="3">
    <source>
        <dbReference type="Proteomes" id="UP000183120"/>
    </source>
</evidence>
<dbReference type="EMBL" id="MNUY01000016">
    <property type="protein sequence ID" value="OIO15192.1"/>
    <property type="molecule type" value="Genomic_DNA"/>
</dbReference>